<gene>
    <name evidence="1" type="ORF">AL538_27175</name>
</gene>
<protein>
    <submittedName>
        <fullName evidence="1">Uncharacterized protein</fullName>
    </submittedName>
</protein>
<accession>A0ABN4L9U3</accession>
<evidence type="ECO:0000313" key="2">
    <source>
        <dbReference type="Proteomes" id="UP000067422"/>
    </source>
</evidence>
<reference evidence="1" key="1">
    <citation type="submission" date="2018-01" db="EMBL/GenBank/DDBJ databases">
        <title>FDA dAtabase for Regulatory Grade micrObial Sequences (FDA-ARGOS): Supporting development and validation of Infectious Disease Dx tests.</title>
        <authorList>
            <person name="Hoffmann M."/>
            <person name="Allard M."/>
            <person name="Evans P."/>
            <person name="Brown E."/>
            <person name="Tallon L."/>
            <person name="Sadzewicz L."/>
            <person name="Sengamalay N."/>
            <person name="Ott S."/>
            <person name="Godinez A."/>
            <person name="Nagaraj S."/>
            <person name="Vyas G."/>
            <person name="Aluvathingal J."/>
            <person name="Nadendla S."/>
            <person name="Geyer C."/>
            <person name="Sichtig H."/>
        </authorList>
    </citation>
    <scope>NUCLEOTIDE SEQUENCE</scope>
    <source>
        <strain evidence="1">FDAARGOS_107</strain>
    </source>
</reference>
<dbReference type="RefSeq" id="WP_061066642.1">
    <property type="nucleotide sequence ID" value="NZ_CP014039.2"/>
</dbReference>
<name>A0ABN4L9U3_VIBHA</name>
<organism evidence="1 2">
    <name type="scientific">Vibrio harveyi</name>
    <name type="common">Beneckea harveyi</name>
    <dbReference type="NCBI Taxonomy" id="669"/>
    <lineage>
        <taxon>Bacteria</taxon>
        <taxon>Pseudomonadati</taxon>
        <taxon>Pseudomonadota</taxon>
        <taxon>Gammaproteobacteria</taxon>
        <taxon>Vibrionales</taxon>
        <taxon>Vibrionaceae</taxon>
        <taxon>Vibrio</taxon>
    </lineage>
</organism>
<sequence>MFSVKDYKVTKEQAEAFIADLKAVCTKHNLALNGVNADSGLYASIEVLSPEHVNQSPDLHDDWGIWAVDAILPDEKNVTSDS</sequence>
<dbReference type="EMBL" id="CP014039">
    <property type="protein sequence ID" value="AMG01336.1"/>
    <property type="molecule type" value="Genomic_DNA"/>
</dbReference>
<proteinExistence type="predicted"/>
<evidence type="ECO:0000313" key="1">
    <source>
        <dbReference type="EMBL" id="AMG01336.1"/>
    </source>
</evidence>
<dbReference type="Proteomes" id="UP000067422">
    <property type="component" value="Chromosome 2"/>
</dbReference>
<keyword evidence="2" id="KW-1185">Reference proteome</keyword>